<evidence type="ECO:0000313" key="2">
    <source>
        <dbReference type="Proteomes" id="UP000198841"/>
    </source>
</evidence>
<sequence length="57" mass="5882">MGLFNIAPAQAGSRFRDDYGAATIANSYITSHCSKLRSSPVAQPIAVVVCGGLNNVA</sequence>
<comment type="caution">
    <text evidence="1">The sequence shown here is derived from an EMBL/GenBank/DDBJ whole genome shotgun (WGS) entry which is preliminary data.</text>
</comment>
<dbReference type="Proteomes" id="UP000198841">
    <property type="component" value="Unassembled WGS sequence"/>
</dbReference>
<evidence type="ECO:0000313" key="1">
    <source>
        <dbReference type="EMBL" id="SFK12502.1"/>
    </source>
</evidence>
<proteinExistence type="predicted"/>
<keyword evidence="2" id="KW-1185">Reference proteome</keyword>
<protein>
    <submittedName>
        <fullName evidence="1">Uncharacterized protein</fullName>
    </submittedName>
</protein>
<name>A0A1I3WYH7_9GAMM</name>
<organism evidence="1 2">
    <name type="scientific">Candidatus Pantoea symbiotica</name>
    <dbReference type="NCBI Taxonomy" id="1884370"/>
    <lineage>
        <taxon>Bacteria</taxon>
        <taxon>Pseudomonadati</taxon>
        <taxon>Pseudomonadota</taxon>
        <taxon>Gammaproteobacteria</taxon>
        <taxon>Enterobacterales</taxon>
        <taxon>Erwiniaceae</taxon>
        <taxon>Pantoea</taxon>
    </lineage>
</organism>
<gene>
    <name evidence="1" type="ORF">SAMN05518863_104466</name>
</gene>
<dbReference type="EMBL" id="FOSD01000004">
    <property type="protein sequence ID" value="SFK12502.1"/>
    <property type="molecule type" value="Genomic_DNA"/>
</dbReference>
<reference evidence="1 2" key="1">
    <citation type="submission" date="2016-10" db="EMBL/GenBank/DDBJ databases">
        <authorList>
            <person name="Varghese N."/>
            <person name="Submissions S."/>
        </authorList>
    </citation>
    <scope>NUCLEOTIDE SEQUENCE [LARGE SCALE GENOMIC DNA]</scope>
    <source>
        <strain evidence="1 2">YR512</strain>
    </source>
</reference>
<accession>A0A1I3WYH7</accession>